<dbReference type="RefSeq" id="WP_006183411.1">
    <property type="nucleotide sequence ID" value="NC_019967.1"/>
</dbReference>
<keyword evidence="3" id="KW-0614">Plasmid</keyword>
<geneLocation type="plasmid" evidence="3 5">
    <name>pNATPE01</name>
</geneLocation>
<gene>
    <name evidence="3" type="ordered locus">Natpe_4057</name>
    <name evidence="4" type="ORF">C488_20392</name>
</gene>
<dbReference type="eggNOG" id="arCOG04619">
    <property type="taxonomic scope" value="Archaea"/>
</dbReference>
<dbReference type="InterPro" id="IPR005182">
    <property type="entry name" value="YdbS-like_PH"/>
</dbReference>
<protein>
    <submittedName>
        <fullName evidence="3">Membrane protein</fullName>
    </submittedName>
    <submittedName>
        <fullName evidence="4">Membrane-flanked domain protein</fullName>
    </submittedName>
</protein>
<dbReference type="EMBL" id="CP003373">
    <property type="protein sequence ID" value="AGB33781.1"/>
    <property type="molecule type" value="Genomic_DNA"/>
</dbReference>
<evidence type="ECO:0000259" key="2">
    <source>
        <dbReference type="Pfam" id="PF03703"/>
    </source>
</evidence>
<dbReference type="Proteomes" id="UP000011593">
    <property type="component" value="Unassembled WGS sequence"/>
</dbReference>
<evidence type="ECO:0000313" key="3">
    <source>
        <dbReference type="EMBL" id="AGB33781.1"/>
    </source>
</evidence>
<dbReference type="PATRIC" id="fig|797303.5.peg.4050"/>
<evidence type="ECO:0000313" key="6">
    <source>
        <dbReference type="Proteomes" id="UP000011593"/>
    </source>
</evidence>
<keyword evidence="1" id="KW-0472">Membrane</keyword>
<feature type="domain" description="YdbS-like PH" evidence="2">
    <location>
        <begin position="74"/>
        <end position="145"/>
    </location>
</feature>
<accession>L0JTS4</accession>
<proteinExistence type="predicted"/>
<reference evidence="4 6" key="3">
    <citation type="journal article" date="2014" name="PLoS Genet.">
        <title>Phylogenetically driven sequencing of extremely halophilic archaea reveals strategies for static and dynamic osmo-response.</title>
        <authorList>
            <person name="Becker E.A."/>
            <person name="Seitzer P.M."/>
            <person name="Tritt A."/>
            <person name="Larsen D."/>
            <person name="Krusor M."/>
            <person name="Yao A.I."/>
            <person name="Wu D."/>
            <person name="Madern D."/>
            <person name="Eisen J.A."/>
            <person name="Darling A.E."/>
            <person name="Facciotti M.T."/>
        </authorList>
    </citation>
    <scope>NUCLEOTIDE SEQUENCE [LARGE SCALE GENOMIC DNA]</scope>
    <source>
        <strain evidence="4 6">DSM 15624</strain>
    </source>
</reference>
<evidence type="ECO:0000256" key="1">
    <source>
        <dbReference type="SAM" id="Phobius"/>
    </source>
</evidence>
<organism evidence="3 5">
    <name type="scientific">Natrinema pellirubrum (strain DSM 15624 / CIP 106293 / JCM 10476 / NCIMB 786 / 157)</name>
    <dbReference type="NCBI Taxonomy" id="797303"/>
    <lineage>
        <taxon>Archaea</taxon>
        <taxon>Methanobacteriati</taxon>
        <taxon>Methanobacteriota</taxon>
        <taxon>Stenosarchaea group</taxon>
        <taxon>Halobacteria</taxon>
        <taxon>Halobacteriales</taxon>
        <taxon>Natrialbaceae</taxon>
        <taxon>Natrinema</taxon>
    </lineage>
</organism>
<evidence type="ECO:0000313" key="4">
    <source>
        <dbReference type="EMBL" id="ELY69232.1"/>
    </source>
</evidence>
<name>L0JTS4_NATP1</name>
<reference evidence="5" key="2">
    <citation type="submission" date="2012-02" db="EMBL/GenBank/DDBJ databases">
        <title>Complete sequence of plasmid 1 of Natrinema pellirubrum DSM 15624.</title>
        <authorList>
            <person name="Lucas S."/>
            <person name="Han J."/>
            <person name="Lapidus A."/>
            <person name="Cheng J.-F."/>
            <person name="Goodwin L."/>
            <person name="Pitluck S."/>
            <person name="Peters L."/>
            <person name="Teshima H."/>
            <person name="Detter J.C."/>
            <person name="Han C."/>
            <person name="Tapia R."/>
            <person name="Land M."/>
            <person name="Hauser L."/>
            <person name="Kyrpides N."/>
            <person name="Ivanova N."/>
            <person name="Pagani I."/>
            <person name="Sproer C."/>
            <person name="Anderson I."/>
            <person name="Woyke T."/>
        </authorList>
    </citation>
    <scope>NUCLEOTIDE SEQUENCE [LARGE SCALE GENOMIC DNA]</scope>
    <source>
        <strain evidence="5">DSM 15624 / JCM 10476 / NCIMB 786</strain>
        <plasmid evidence="5">pNATPE01</plasmid>
    </source>
</reference>
<dbReference type="HOGENOM" id="CLU_093716_1_1_2"/>
<dbReference type="PANTHER" id="PTHR37938:SF1">
    <property type="entry name" value="BLL0215 PROTEIN"/>
    <property type="match status" value="1"/>
</dbReference>
<keyword evidence="6" id="KW-1185">Reference proteome</keyword>
<feature type="transmembrane region" description="Helical" evidence="1">
    <location>
        <begin position="25"/>
        <end position="45"/>
    </location>
</feature>
<evidence type="ECO:0000313" key="5">
    <source>
        <dbReference type="Proteomes" id="UP000010843"/>
    </source>
</evidence>
<keyword evidence="1" id="KW-0812">Transmembrane</keyword>
<dbReference type="Pfam" id="PF03703">
    <property type="entry name" value="bPH_2"/>
    <property type="match status" value="1"/>
</dbReference>
<dbReference type="GeneID" id="14336522"/>
<feature type="transmembrane region" description="Helical" evidence="1">
    <location>
        <begin position="51"/>
        <end position="70"/>
    </location>
</feature>
<dbReference type="PANTHER" id="PTHR37938">
    <property type="entry name" value="BLL0215 PROTEIN"/>
    <property type="match status" value="1"/>
</dbReference>
<dbReference type="AlphaFoldDB" id="L0JTS4"/>
<dbReference type="EMBL" id="AOIE01000121">
    <property type="protein sequence ID" value="ELY69232.1"/>
    <property type="molecule type" value="Genomic_DNA"/>
</dbReference>
<keyword evidence="1" id="KW-1133">Transmembrane helix</keyword>
<sequence>MTESIDPAVPLDSHESVTWTGRPRITTVLPALATGLLLVAVGVVSSLVQETLLFLAVVPVGVAIPLWKYLAVQGMQYVITDQALYVKHGVVTRHVIQANLETVQNSAYGQDITGSMFGYGSVEFEIAGGDDLSFQAIDDPREIRALVDRAASNNDGLGANNRQESDIPGDLTQWQRIRDEIREIRTTIED</sequence>
<dbReference type="Proteomes" id="UP000010843">
    <property type="component" value="Plasmid pNATPE01"/>
</dbReference>
<dbReference type="KEGG" id="npe:Natpe_4057"/>
<dbReference type="OrthoDB" id="203544at2157"/>
<reference evidence="3" key="1">
    <citation type="submission" date="2012-02" db="EMBL/GenBank/DDBJ databases">
        <title>Complete sequence of plasmid 1 of Natrinema pellirubrum DSM 15624.</title>
        <authorList>
            <consortium name="US DOE Joint Genome Institute"/>
            <person name="Lucas S."/>
            <person name="Han J."/>
            <person name="Lapidus A."/>
            <person name="Cheng J.-F."/>
            <person name="Goodwin L."/>
            <person name="Pitluck S."/>
            <person name="Peters L."/>
            <person name="Teshima H."/>
            <person name="Detter J.C."/>
            <person name="Han C."/>
            <person name="Tapia R."/>
            <person name="Land M."/>
            <person name="Hauser L."/>
            <person name="Kyrpides N."/>
            <person name="Ivanova N."/>
            <person name="Pagani I."/>
            <person name="Sproer C."/>
            <person name="Anderson I."/>
            <person name="Woyke T."/>
        </authorList>
    </citation>
    <scope>NUCLEOTIDE SEQUENCE</scope>
    <source>
        <strain evidence="3">DSM 15624</strain>
        <plasmid evidence="3">pNATPE01</plasmid>
    </source>
</reference>